<dbReference type="InterPro" id="IPR013096">
    <property type="entry name" value="Cupin_2"/>
</dbReference>
<feature type="region of interest" description="Disordered" evidence="1">
    <location>
        <begin position="1"/>
        <end position="21"/>
    </location>
</feature>
<dbReference type="Pfam" id="PF07883">
    <property type="entry name" value="Cupin_2"/>
    <property type="match status" value="1"/>
</dbReference>
<reference evidence="3 4" key="1">
    <citation type="journal article" date="2019" name="Int. J. Syst. Evol. Microbiol.">
        <title>The Global Catalogue of Microorganisms (GCM) 10K type strain sequencing project: providing services to taxonomists for standard genome sequencing and annotation.</title>
        <authorList>
            <consortium name="The Broad Institute Genomics Platform"/>
            <consortium name="The Broad Institute Genome Sequencing Center for Infectious Disease"/>
            <person name="Wu L."/>
            <person name="Ma J."/>
        </authorList>
    </citation>
    <scope>NUCLEOTIDE SEQUENCE [LARGE SCALE GENOMIC DNA]</scope>
    <source>
        <strain evidence="3 4">PSR21</strain>
    </source>
</reference>
<evidence type="ECO:0000313" key="3">
    <source>
        <dbReference type="EMBL" id="MFC7318330.1"/>
    </source>
</evidence>
<evidence type="ECO:0000259" key="2">
    <source>
        <dbReference type="Pfam" id="PF07883"/>
    </source>
</evidence>
<dbReference type="InterPro" id="IPR011051">
    <property type="entry name" value="RmlC_Cupin_sf"/>
</dbReference>
<proteinExistence type="predicted"/>
<feature type="domain" description="Cupin type-2" evidence="2">
    <location>
        <begin position="30"/>
        <end position="78"/>
    </location>
</feature>
<protein>
    <submittedName>
        <fullName evidence="3">Cupin domain-containing protein</fullName>
    </submittedName>
</protein>
<feature type="compositionally biased region" description="Basic and acidic residues" evidence="1">
    <location>
        <begin position="1"/>
        <end position="14"/>
    </location>
</feature>
<gene>
    <name evidence="3" type="ORF">ACFQPE_16240</name>
</gene>
<dbReference type="SUPFAM" id="SSF51182">
    <property type="entry name" value="RmlC-like cupins"/>
    <property type="match status" value="1"/>
</dbReference>
<comment type="caution">
    <text evidence="3">The sequence shown here is derived from an EMBL/GenBank/DDBJ whole genome shotgun (WGS) entry which is preliminary data.</text>
</comment>
<evidence type="ECO:0000256" key="1">
    <source>
        <dbReference type="SAM" id="MobiDB-lite"/>
    </source>
</evidence>
<dbReference type="Proteomes" id="UP001596547">
    <property type="component" value="Unassembled WGS sequence"/>
</dbReference>
<name>A0ABD6AD87_9EURY</name>
<evidence type="ECO:0000313" key="4">
    <source>
        <dbReference type="Proteomes" id="UP001596547"/>
    </source>
</evidence>
<dbReference type="AlphaFoldDB" id="A0ABD6AD87"/>
<accession>A0ABD6AD87</accession>
<sequence>MTSVERLDDLEGRPHANVFPGEEPTTIRLALAAGERVEPHRHPDRQVVLFLVEGRLALRVGDERRELEAGDVARFDGDADISPRALIDSVALVVFAPRADGE</sequence>
<organism evidence="3 4">
    <name type="scientific">Halomarina halobia</name>
    <dbReference type="NCBI Taxonomy" id="3033386"/>
    <lineage>
        <taxon>Archaea</taxon>
        <taxon>Methanobacteriati</taxon>
        <taxon>Methanobacteriota</taxon>
        <taxon>Stenosarchaea group</taxon>
        <taxon>Halobacteria</taxon>
        <taxon>Halobacteriales</taxon>
        <taxon>Natronomonadaceae</taxon>
        <taxon>Halomarina</taxon>
    </lineage>
</organism>
<dbReference type="GeneID" id="79317493"/>
<dbReference type="InterPro" id="IPR014710">
    <property type="entry name" value="RmlC-like_jellyroll"/>
</dbReference>
<dbReference type="EMBL" id="JBHTBF010000003">
    <property type="protein sequence ID" value="MFC7318330.1"/>
    <property type="molecule type" value="Genomic_DNA"/>
</dbReference>
<dbReference type="Gene3D" id="2.60.120.10">
    <property type="entry name" value="Jelly Rolls"/>
    <property type="match status" value="1"/>
</dbReference>
<keyword evidence="4" id="KW-1185">Reference proteome</keyword>
<dbReference type="RefSeq" id="WP_276305878.1">
    <property type="nucleotide sequence ID" value="NZ_CP119993.1"/>
</dbReference>